<sequence length="227" mass="24898">MDAHAIASKDVPVLCIDTCSILDIMRDPTRETVKPHDRQAAIDLVVAAEAGNLICLMAEQVAIEFAVHDQPVQEEAERNLKKLQEQIDRINKLSTVFGAPGTIDLAHLDGHVGRTRGVVERWLTELQKITPGNGIPTKAFARMNACIAPARRGKDSSKDCLVYETYLEAVTSLRNAGVVKPIVFLSSNTKEYLTENNILRTGIAAEFSNINLKYVPNMSAAKFTLGL</sequence>
<reference evidence="2 3" key="1">
    <citation type="submission" date="2015-12" db="EMBL/GenBank/DDBJ databases">
        <title>Genome sequence of Thalassospira xiamenensis MCCC 1A03005.</title>
        <authorList>
            <person name="Lu L."/>
            <person name="Lai Q."/>
            <person name="Shao Z."/>
            <person name="Qian P."/>
        </authorList>
    </citation>
    <scope>NUCLEOTIDE SEQUENCE [LARGE SCALE GENOMIC DNA]</scope>
    <source>
        <strain evidence="2 3">MCCC 1A03005</strain>
    </source>
</reference>
<evidence type="ECO:0000313" key="2">
    <source>
        <dbReference type="EMBL" id="KZD03413.1"/>
    </source>
</evidence>
<gene>
    <name evidence="2" type="ORF">AUP40_17545</name>
</gene>
<organism evidence="2 3">
    <name type="scientific">Thalassospira xiamenensis</name>
    <dbReference type="NCBI Taxonomy" id="220697"/>
    <lineage>
        <taxon>Bacteria</taxon>
        <taxon>Pseudomonadati</taxon>
        <taxon>Pseudomonadota</taxon>
        <taxon>Alphaproteobacteria</taxon>
        <taxon>Rhodospirillales</taxon>
        <taxon>Thalassospiraceae</taxon>
        <taxon>Thalassospira</taxon>
    </lineage>
</organism>
<dbReference type="EMBL" id="LPXL01000026">
    <property type="protein sequence ID" value="KZD03413.1"/>
    <property type="molecule type" value="Genomic_DNA"/>
</dbReference>
<evidence type="ECO:0000259" key="1">
    <source>
        <dbReference type="Pfam" id="PF16289"/>
    </source>
</evidence>
<keyword evidence="3" id="KW-1185">Reference proteome</keyword>
<feature type="domain" description="DUF4935" evidence="1">
    <location>
        <begin position="14"/>
        <end position="192"/>
    </location>
</feature>
<protein>
    <recommendedName>
        <fullName evidence="1">DUF4935 domain-containing protein</fullName>
    </recommendedName>
</protein>
<proteinExistence type="predicted"/>
<accession>A0ABR5Y1W1</accession>
<dbReference type="Proteomes" id="UP000076167">
    <property type="component" value="Unassembled WGS sequence"/>
</dbReference>
<dbReference type="RefSeq" id="WP_063095906.1">
    <property type="nucleotide sequence ID" value="NZ_DHZG01000027.1"/>
</dbReference>
<dbReference type="InterPro" id="IPR032557">
    <property type="entry name" value="DUF4935"/>
</dbReference>
<dbReference type="Pfam" id="PF16289">
    <property type="entry name" value="PIN_12"/>
    <property type="match status" value="1"/>
</dbReference>
<evidence type="ECO:0000313" key="3">
    <source>
        <dbReference type="Proteomes" id="UP000076167"/>
    </source>
</evidence>
<comment type="caution">
    <text evidence="2">The sequence shown here is derived from an EMBL/GenBank/DDBJ whole genome shotgun (WGS) entry which is preliminary data.</text>
</comment>
<name>A0ABR5Y1W1_9PROT</name>